<sequence>MAVGEVKILPLQLLACSIDSPNFHGFHVSRSGHTFEIYRKFQKTFTVFSRLRAFFSTSNRGRVVAFKVCVCAEQNQIREHTTNSARHTPCLVEERKPREKQLWTRGRRWLFRFGPLDG</sequence>
<organism evidence="1">
    <name type="scientific">Culex pipiens</name>
    <name type="common">House mosquito</name>
    <dbReference type="NCBI Taxonomy" id="7175"/>
    <lineage>
        <taxon>Eukaryota</taxon>
        <taxon>Metazoa</taxon>
        <taxon>Ecdysozoa</taxon>
        <taxon>Arthropoda</taxon>
        <taxon>Hexapoda</taxon>
        <taxon>Insecta</taxon>
        <taxon>Pterygota</taxon>
        <taxon>Neoptera</taxon>
        <taxon>Endopterygota</taxon>
        <taxon>Diptera</taxon>
        <taxon>Nematocera</taxon>
        <taxon>Culicoidea</taxon>
        <taxon>Culicidae</taxon>
        <taxon>Culicinae</taxon>
        <taxon>Culicini</taxon>
        <taxon>Culex</taxon>
        <taxon>Culex</taxon>
    </lineage>
</organism>
<protein>
    <submittedName>
        <fullName evidence="1">(northern house mosquito) hypothetical protein</fullName>
    </submittedName>
</protein>
<reference evidence="1" key="1">
    <citation type="submission" date="2021-05" db="EMBL/GenBank/DDBJ databases">
        <authorList>
            <person name="Alioto T."/>
            <person name="Alioto T."/>
            <person name="Gomez Garrido J."/>
        </authorList>
    </citation>
    <scope>NUCLEOTIDE SEQUENCE</scope>
</reference>
<dbReference type="AlphaFoldDB" id="A0A8D8NK95"/>
<accession>A0A8D8NK95</accession>
<dbReference type="EMBL" id="HBUE01173868">
    <property type="protein sequence ID" value="CAG6516722.1"/>
    <property type="molecule type" value="Transcribed_RNA"/>
</dbReference>
<name>A0A8D8NK95_CULPI</name>
<evidence type="ECO:0000313" key="1">
    <source>
        <dbReference type="EMBL" id="CAG6568221.1"/>
    </source>
</evidence>
<dbReference type="EMBL" id="HBUE01279336">
    <property type="protein sequence ID" value="CAG6568221.1"/>
    <property type="molecule type" value="Transcribed_RNA"/>
</dbReference>
<proteinExistence type="predicted"/>